<dbReference type="InterPro" id="IPR012444">
    <property type="entry name" value="DUF1647"/>
</dbReference>
<dbReference type="Gene3D" id="3.40.50.150">
    <property type="entry name" value="Vaccinia Virus protein VP39"/>
    <property type="match status" value="1"/>
</dbReference>
<dbReference type="EMBL" id="JH993034">
    <property type="protein sequence ID" value="EKX40129.1"/>
    <property type="molecule type" value="Genomic_DNA"/>
</dbReference>
<evidence type="ECO:0000313" key="2">
    <source>
        <dbReference type="EMBL" id="EKX40129.1"/>
    </source>
</evidence>
<dbReference type="Gene3D" id="3.90.550.10">
    <property type="entry name" value="Spore Coat Polysaccharide Biosynthesis Protein SpsA, Chain A"/>
    <property type="match status" value="1"/>
</dbReference>
<dbReference type="CDD" id="cd02440">
    <property type="entry name" value="AdoMet_MTases"/>
    <property type="match status" value="1"/>
</dbReference>
<dbReference type="PANTHER" id="PTHR31389">
    <property type="entry name" value="LD39211P"/>
    <property type="match status" value="1"/>
</dbReference>
<dbReference type="SUPFAM" id="SSF53448">
    <property type="entry name" value="Nucleotide-diphospho-sugar transferases"/>
    <property type="match status" value="1"/>
</dbReference>
<reference evidence="4" key="2">
    <citation type="submission" date="2012-11" db="EMBL/GenBank/DDBJ databases">
        <authorList>
            <person name="Kuo A."/>
            <person name="Curtis B.A."/>
            <person name="Tanifuji G."/>
            <person name="Burki F."/>
            <person name="Gruber A."/>
            <person name="Irimia M."/>
            <person name="Maruyama S."/>
            <person name="Arias M.C."/>
            <person name="Ball S.G."/>
            <person name="Gile G.H."/>
            <person name="Hirakawa Y."/>
            <person name="Hopkins J.F."/>
            <person name="Rensing S.A."/>
            <person name="Schmutz J."/>
            <person name="Symeonidi A."/>
            <person name="Elias M."/>
            <person name="Eveleigh R.J."/>
            <person name="Herman E.K."/>
            <person name="Klute M.J."/>
            <person name="Nakayama T."/>
            <person name="Obornik M."/>
            <person name="Reyes-Prieto A."/>
            <person name="Armbrust E.V."/>
            <person name="Aves S.J."/>
            <person name="Beiko R.G."/>
            <person name="Coutinho P."/>
            <person name="Dacks J.B."/>
            <person name="Durnford D.G."/>
            <person name="Fast N.M."/>
            <person name="Green B.R."/>
            <person name="Grisdale C."/>
            <person name="Hempe F."/>
            <person name="Henrissat B."/>
            <person name="Hoppner M.P."/>
            <person name="Ishida K.-I."/>
            <person name="Kim E."/>
            <person name="Koreny L."/>
            <person name="Kroth P.G."/>
            <person name="Liu Y."/>
            <person name="Malik S.-B."/>
            <person name="Maier U.G."/>
            <person name="McRose D."/>
            <person name="Mock T."/>
            <person name="Neilson J.A."/>
            <person name="Onodera N.T."/>
            <person name="Poole A.M."/>
            <person name="Pritham E.J."/>
            <person name="Richards T.A."/>
            <person name="Rocap G."/>
            <person name="Roy S.W."/>
            <person name="Sarai C."/>
            <person name="Schaack S."/>
            <person name="Shirato S."/>
            <person name="Slamovits C.H."/>
            <person name="Spencer D.F."/>
            <person name="Suzuki S."/>
            <person name="Worden A.Z."/>
            <person name="Zauner S."/>
            <person name="Barry K."/>
            <person name="Bell C."/>
            <person name="Bharti A.K."/>
            <person name="Crow J.A."/>
            <person name="Grimwood J."/>
            <person name="Kramer R."/>
            <person name="Lindquist E."/>
            <person name="Lucas S."/>
            <person name="Salamov A."/>
            <person name="McFadden G.I."/>
            <person name="Lane C.E."/>
            <person name="Keeling P.J."/>
            <person name="Gray M.W."/>
            <person name="Grigoriev I.V."/>
            <person name="Archibald J.M."/>
        </authorList>
    </citation>
    <scope>NUCLEOTIDE SEQUENCE</scope>
    <source>
        <strain evidence="4">CCMP2712</strain>
    </source>
</reference>
<name>L1IW60_GUITC</name>
<reference evidence="2 4" key="1">
    <citation type="journal article" date="2012" name="Nature">
        <title>Algal genomes reveal evolutionary mosaicism and the fate of nucleomorphs.</title>
        <authorList>
            <consortium name="DOE Joint Genome Institute"/>
            <person name="Curtis B.A."/>
            <person name="Tanifuji G."/>
            <person name="Burki F."/>
            <person name="Gruber A."/>
            <person name="Irimia M."/>
            <person name="Maruyama S."/>
            <person name="Arias M.C."/>
            <person name="Ball S.G."/>
            <person name="Gile G.H."/>
            <person name="Hirakawa Y."/>
            <person name="Hopkins J.F."/>
            <person name="Kuo A."/>
            <person name="Rensing S.A."/>
            <person name="Schmutz J."/>
            <person name="Symeonidi A."/>
            <person name="Elias M."/>
            <person name="Eveleigh R.J."/>
            <person name="Herman E.K."/>
            <person name="Klute M.J."/>
            <person name="Nakayama T."/>
            <person name="Obornik M."/>
            <person name="Reyes-Prieto A."/>
            <person name="Armbrust E.V."/>
            <person name="Aves S.J."/>
            <person name="Beiko R.G."/>
            <person name="Coutinho P."/>
            <person name="Dacks J.B."/>
            <person name="Durnford D.G."/>
            <person name="Fast N.M."/>
            <person name="Green B.R."/>
            <person name="Grisdale C.J."/>
            <person name="Hempel F."/>
            <person name="Henrissat B."/>
            <person name="Hoppner M.P."/>
            <person name="Ishida K."/>
            <person name="Kim E."/>
            <person name="Koreny L."/>
            <person name="Kroth P.G."/>
            <person name="Liu Y."/>
            <person name="Malik S.B."/>
            <person name="Maier U.G."/>
            <person name="McRose D."/>
            <person name="Mock T."/>
            <person name="Neilson J.A."/>
            <person name="Onodera N.T."/>
            <person name="Poole A.M."/>
            <person name="Pritham E.J."/>
            <person name="Richards T.A."/>
            <person name="Rocap G."/>
            <person name="Roy S.W."/>
            <person name="Sarai C."/>
            <person name="Schaack S."/>
            <person name="Shirato S."/>
            <person name="Slamovits C.H."/>
            <person name="Spencer D.F."/>
            <person name="Suzuki S."/>
            <person name="Worden A.Z."/>
            <person name="Zauner S."/>
            <person name="Barry K."/>
            <person name="Bell C."/>
            <person name="Bharti A.K."/>
            <person name="Crow J.A."/>
            <person name="Grimwood J."/>
            <person name="Kramer R."/>
            <person name="Lindquist E."/>
            <person name="Lucas S."/>
            <person name="Salamov A."/>
            <person name="McFadden G.I."/>
            <person name="Lane C.E."/>
            <person name="Keeling P.J."/>
            <person name="Gray M.W."/>
            <person name="Grigoriev I.V."/>
            <person name="Archibald J.M."/>
        </authorList>
    </citation>
    <scope>NUCLEOTIDE SEQUENCE</scope>
    <source>
        <strain evidence="2 4">CCMP2712</strain>
    </source>
</reference>
<dbReference type="eggNOG" id="ENOG502SAST">
    <property type="taxonomic scope" value="Eukaryota"/>
</dbReference>
<evidence type="ECO:0000313" key="3">
    <source>
        <dbReference type="EnsemblProtists" id="EKX40129"/>
    </source>
</evidence>
<accession>L1IW60</accession>
<dbReference type="Pfam" id="PF07801">
    <property type="entry name" value="DUF1647"/>
    <property type="match status" value="1"/>
</dbReference>
<dbReference type="EnsemblProtists" id="EKX40129">
    <property type="protein sequence ID" value="EKX40129"/>
    <property type="gene ID" value="GUITHDRAFT_113865"/>
</dbReference>
<dbReference type="InterPro" id="IPR029063">
    <property type="entry name" value="SAM-dependent_MTases_sf"/>
</dbReference>
<dbReference type="SUPFAM" id="SSF53335">
    <property type="entry name" value="S-adenosyl-L-methionine-dependent methyltransferases"/>
    <property type="match status" value="1"/>
</dbReference>
<dbReference type="PANTHER" id="PTHR31389:SF4">
    <property type="entry name" value="LD39211P"/>
    <property type="match status" value="1"/>
</dbReference>
<reference evidence="3" key="3">
    <citation type="submission" date="2016-03" db="UniProtKB">
        <authorList>
            <consortium name="EnsemblProtists"/>
        </authorList>
    </citation>
    <scope>IDENTIFICATION</scope>
</reference>
<proteinExistence type="predicted"/>
<sequence>MIAQDTRFYNNATTDRRGAPLSVRLSSEAQYSRLFYGEQEGQLATFLLSELKPSDHVLDIGGETGVFTLTAARRGARVTTIEYDAELAESLDESIRLNGVADRVLLLTWLPNSVEGYATMFGKAERGCVYSGIATVNQTSEEYLRPIYTLPTHTIDNALREGLIEKPTIVLEGMHALLAGGIEDSPRYVLVVVYPYQVEAEMMEGEGNGTRDEKGGKGRVEERRDAWLRRVVQWMRVRGYSAAADPPLDLPNELEDAWMNDSVDLEHPLMLDWYKQKVYNFFSAQMNSGGVQGQAFLFQKVARSTYTGEFFRPVKKLKTCKSQIPSTSSSPSASPRSSQTQELGEQTSKISISWTGHTKKSRKPRFSVESSKGSQGLEDWTVCSEKALEMEEGEGDIEQQRLAGEGEEEVILSEAPLTLVSAVSKDYFDRLRNLIGSVHTSEPDLPVVIFDMGLSKEQRKELSSWDGVELRVYNFDKHPEHVRTLANYAWKMPLIQHAAEELTNILYLDSSIELRSSIEELREMLASDGYFFTTQGCNLADAPDVPCDPQEACTVGDKTPPGLIHELFGIPDEQCPLLFRSCIAGGLVGINLDTRGGRRAMREVIEPAVGCSMRLSCIYPKDAVAIVNSNFDMAPLGLLLHAAGLKFRPERRFNAALFSALHTSEPAARDAGVILYTRRRFKGLTYLPFKDYIRLKDKVTGKEEVVVDGPQVIAHSRGQTGLLYSTPKTISREEGGRTRDKHEPVYPMTVEPLATEKKQVQEGGMAGERRRARAGREFPQEVYVSIILAARNDGHEGNFMTRLQTSLDQLAAAARMHPTLSAELVLVEWAPSHHRPPLRRALAWPAGLPPVRIIRVPASIHAALPQAAKDGFPQFYAKNVGMRRARGKFVLVTNGDILLGQVLVGILADRQLDEEAFYRIDRHDLLQRFHPTMRKGDMTEAAQGALRRVMTMQRLAVGDLLSRVGLEWDALGELHRTTHGHLRITFPDDLLVRTQYWDAVTLLGDGPVVRYPPEGMEEEEEKEGYANQHLVIRTNQTGGRKRKFFMMPVLVDSFLTVAAAAAGYKQNIFMPPACVFHQYHPQGTMPQRVAETVGEKEISAFIANVTWMLEEMTPILVNDENWGYAQESFEEEEILPGEQ</sequence>
<keyword evidence="4" id="KW-1185">Reference proteome</keyword>
<feature type="compositionally biased region" description="Polar residues" evidence="1">
    <location>
        <begin position="342"/>
        <end position="356"/>
    </location>
</feature>
<organism evidence="2">
    <name type="scientific">Guillardia theta (strain CCMP2712)</name>
    <name type="common">Cryptophyte</name>
    <dbReference type="NCBI Taxonomy" id="905079"/>
    <lineage>
        <taxon>Eukaryota</taxon>
        <taxon>Cryptophyceae</taxon>
        <taxon>Pyrenomonadales</taxon>
        <taxon>Geminigeraceae</taxon>
        <taxon>Guillardia</taxon>
    </lineage>
</organism>
<dbReference type="RefSeq" id="XP_005827109.1">
    <property type="nucleotide sequence ID" value="XM_005827052.1"/>
</dbReference>
<protein>
    <submittedName>
        <fullName evidence="2 3">Uncharacterized protein</fullName>
    </submittedName>
</protein>
<evidence type="ECO:0000313" key="4">
    <source>
        <dbReference type="Proteomes" id="UP000011087"/>
    </source>
</evidence>
<dbReference type="KEGG" id="gtt:GUITHDRAFT_113865"/>
<dbReference type="InterPro" id="IPR029044">
    <property type="entry name" value="Nucleotide-diphossugar_trans"/>
</dbReference>
<dbReference type="Proteomes" id="UP000011087">
    <property type="component" value="Unassembled WGS sequence"/>
</dbReference>
<feature type="region of interest" description="Disordered" evidence="1">
    <location>
        <begin position="322"/>
        <end position="372"/>
    </location>
</feature>
<dbReference type="AlphaFoldDB" id="L1IW60"/>
<dbReference type="PaxDb" id="55529-EKX40129"/>
<dbReference type="HOGENOM" id="CLU_278057_0_0_1"/>
<evidence type="ECO:0000256" key="1">
    <source>
        <dbReference type="SAM" id="MobiDB-lite"/>
    </source>
</evidence>
<dbReference type="OrthoDB" id="5954868at2759"/>
<gene>
    <name evidence="2" type="ORF">GUITHDRAFT_113865</name>
</gene>
<dbReference type="STRING" id="905079.L1IW60"/>
<dbReference type="GeneID" id="17296844"/>
<feature type="compositionally biased region" description="Low complexity" evidence="1">
    <location>
        <begin position="322"/>
        <end position="341"/>
    </location>
</feature>